<dbReference type="InterPro" id="IPR050982">
    <property type="entry name" value="Auxin_biosynth/cation_transpt"/>
</dbReference>
<dbReference type="InterPro" id="IPR036188">
    <property type="entry name" value="FAD/NAD-bd_sf"/>
</dbReference>
<dbReference type="Proteomes" id="UP000054342">
    <property type="component" value="Unassembled WGS sequence"/>
</dbReference>
<organism evidence="2 3">
    <name type="scientific">Exophiala xenobiotica</name>
    <dbReference type="NCBI Taxonomy" id="348802"/>
    <lineage>
        <taxon>Eukaryota</taxon>
        <taxon>Fungi</taxon>
        <taxon>Dikarya</taxon>
        <taxon>Ascomycota</taxon>
        <taxon>Pezizomycotina</taxon>
        <taxon>Eurotiomycetes</taxon>
        <taxon>Chaetothyriomycetidae</taxon>
        <taxon>Chaetothyriales</taxon>
        <taxon>Herpotrichiellaceae</taxon>
        <taxon>Exophiala</taxon>
    </lineage>
</organism>
<dbReference type="SUPFAM" id="SSF51905">
    <property type="entry name" value="FAD/NAD(P)-binding domain"/>
    <property type="match status" value="2"/>
</dbReference>
<evidence type="ECO:0000313" key="2">
    <source>
        <dbReference type="EMBL" id="KIW61652.1"/>
    </source>
</evidence>
<dbReference type="GO" id="GO:0004497">
    <property type="term" value="F:monooxygenase activity"/>
    <property type="evidence" value="ECO:0007669"/>
    <property type="project" value="TreeGrafter"/>
</dbReference>
<dbReference type="PANTHER" id="PTHR43539">
    <property type="entry name" value="FLAVIN-BINDING MONOOXYGENASE-LIKE PROTEIN (AFU_ORTHOLOGUE AFUA_4G09220)"/>
    <property type="match status" value="1"/>
</dbReference>
<keyword evidence="1" id="KW-0560">Oxidoreductase</keyword>
<protein>
    <recommendedName>
        <fullName evidence="4">FAD/NAD(P)-binding domain-containing protein</fullName>
    </recommendedName>
</protein>
<dbReference type="OrthoDB" id="74360at2759"/>
<dbReference type="Gene3D" id="3.50.50.60">
    <property type="entry name" value="FAD/NAD(P)-binding domain"/>
    <property type="match status" value="1"/>
</dbReference>
<dbReference type="Pfam" id="PF13738">
    <property type="entry name" value="Pyr_redox_3"/>
    <property type="match status" value="1"/>
</dbReference>
<gene>
    <name evidence="2" type="ORF">PV05_01751</name>
</gene>
<dbReference type="EMBL" id="KN847317">
    <property type="protein sequence ID" value="KIW61652.1"/>
    <property type="molecule type" value="Genomic_DNA"/>
</dbReference>
<keyword evidence="3" id="KW-1185">Reference proteome</keyword>
<dbReference type="AlphaFoldDB" id="A0A0D2DH82"/>
<evidence type="ECO:0000256" key="1">
    <source>
        <dbReference type="ARBA" id="ARBA00023002"/>
    </source>
</evidence>
<sequence>MAPSAIYETVAQEPVAQKQLLKVKNAPTAYRNDTSKGPVADDYMYAFKYNFPLPTHGDDLEVLDFIEDDETNPRAVAEKFLKQLEQVIQSRDSKAFADLFLYSGVWRDKVAFTWDYRSFNTPKNIEKAASDLFPRTPTRNYNLIDPAPSIQRPYPDLAWLQIVYSFETDLVGASGVLNLVKTRAGFKIWTLHTAIESLNGHPEVPNPDGHMIGDKSWHHQRIEDDNLEGVEPEVVIIGGGHCGLHIAARLKALGVRTLIVERNNRIGDNWRNRYEYLSLHLPHWADHFPYLPYPDHWPTYTPAGKMGDWLEWYASALELTAWTNSSVVAASQSPTGDWEITIQRGTKEDRYARTFHPKQVVMATSLAGVPFVPDIPGMDRFKGTIRHSTEHDSAREWVGKKVLVVGTSSSGFDTAYDFARRNIDVTLLQRSPAYLMSLDESVPRILAPLYEPKDHQRPDLETADRLNYSLPVGPAEELNRRTARDIWNADAELIAKMEAAGFRVWRGQRDTGSHTLGYTKNGGFYFDAGACKAIIDGKIKVEQGYPIGFTEDSIVLNGGREQKYDLVVLATGFSNTIDSVRNILGDEVADRCNPIWGMDEEGELNTAWKTSGVPGLWLMLGTLQHGRYHSKKLALRIKAILEGVAPEPYSK</sequence>
<name>A0A0D2DH82_9EURO</name>
<dbReference type="RefSeq" id="XP_013322236.1">
    <property type="nucleotide sequence ID" value="XM_013466782.1"/>
</dbReference>
<dbReference type="PANTHER" id="PTHR43539:SF26">
    <property type="entry name" value="MONOOXYGENASE, PUTATIVE-RELATED"/>
    <property type="match status" value="1"/>
</dbReference>
<reference evidence="2 3" key="1">
    <citation type="submission" date="2015-01" db="EMBL/GenBank/DDBJ databases">
        <title>The Genome Sequence of Exophiala xenobiotica CBS118157.</title>
        <authorList>
            <consortium name="The Broad Institute Genomics Platform"/>
            <person name="Cuomo C."/>
            <person name="de Hoog S."/>
            <person name="Gorbushina A."/>
            <person name="Stielow B."/>
            <person name="Teixiera M."/>
            <person name="Abouelleil A."/>
            <person name="Chapman S.B."/>
            <person name="Priest M."/>
            <person name="Young S.K."/>
            <person name="Wortman J."/>
            <person name="Nusbaum C."/>
            <person name="Birren B."/>
        </authorList>
    </citation>
    <scope>NUCLEOTIDE SEQUENCE [LARGE SCALE GENOMIC DNA]</scope>
    <source>
        <strain evidence="2 3">CBS 118157</strain>
    </source>
</reference>
<dbReference type="HOGENOM" id="CLU_015676_1_0_1"/>
<evidence type="ECO:0008006" key="4">
    <source>
        <dbReference type="Google" id="ProtNLM"/>
    </source>
</evidence>
<dbReference type="PRINTS" id="PR00411">
    <property type="entry name" value="PNDRDTASEI"/>
</dbReference>
<evidence type="ECO:0000313" key="3">
    <source>
        <dbReference type="Proteomes" id="UP000054342"/>
    </source>
</evidence>
<dbReference type="GO" id="GO:0050660">
    <property type="term" value="F:flavin adenine dinucleotide binding"/>
    <property type="evidence" value="ECO:0007669"/>
    <property type="project" value="TreeGrafter"/>
</dbReference>
<accession>A0A0D2DH82</accession>
<dbReference type="GeneID" id="25323659"/>
<proteinExistence type="predicted"/>